<dbReference type="AlphaFoldDB" id="A0A396T6Z7"/>
<dbReference type="Pfam" id="PF02581">
    <property type="entry name" value="TMP-TENI"/>
    <property type="match status" value="1"/>
</dbReference>
<keyword evidence="2 9" id="KW-0808">Transferase</keyword>
<evidence type="ECO:0000256" key="8">
    <source>
        <dbReference type="ARBA" id="ARBA00047883"/>
    </source>
</evidence>
<feature type="binding site" evidence="9">
    <location>
        <position position="80"/>
    </location>
    <ligand>
        <name>Mg(2+)</name>
        <dbReference type="ChEBI" id="CHEBI:18420"/>
    </ligand>
</feature>
<evidence type="ECO:0000256" key="9">
    <source>
        <dbReference type="HAMAP-Rule" id="MF_00097"/>
    </source>
</evidence>
<gene>
    <name evidence="9" type="primary">thiE</name>
    <name evidence="13" type="ORF">DS835_01805</name>
</gene>
<protein>
    <recommendedName>
        <fullName evidence="9">Thiamine-phosphate synthase</fullName>
        <shortName evidence="9">TP synthase</shortName>
        <shortName evidence="9">TPS</shortName>
        <ecNumber evidence="9">2.5.1.3</ecNumber>
    </recommendedName>
    <alternativeName>
        <fullName evidence="9">Thiamine-phosphate pyrophosphorylase</fullName>
        <shortName evidence="9">TMP pyrophosphorylase</shortName>
        <shortName evidence="9">TMP-PPase</shortName>
    </alternativeName>
</protein>
<keyword evidence="4 9" id="KW-0460">Magnesium</keyword>
<feature type="binding site" evidence="9">
    <location>
        <position position="148"/>
    </location>
    <ligand>
        <name>4-amino-2-methyl-5-(diphosphooxymethyl)pyrimidine</name>
        <dbReference type="ChEBI" id="CHEBI:57841"/>
    </ligand>
</feature>
<feature type="binding site" evidence="9">
    <location>
        <position position="176"/>
    </location>
    <ligand>
        <name>2-[(2R,5Z)-2-carboxy-4-methylthiazol-5(2H)-ylidene]ethyl phosphate</name>
        <dbReference type="ChEBI" id="CHEBI:62899"/>
    </ligand>
</feature>
<dbReference type="InterPro" id="IPR034291">
    <property type="entry name" value="TMP_synthase"/>
</dbReference>
<proteinExistence type="inferred from homology"/>
<comment type="similarity">
    <text evidence="9 10">Belongs to the thiamine-phosphate synthase family.</text>
</comment>
<dbReference type="SUPFAM" id="SSF51391">
    <property type="entry name" value="Thiamin phosphate synthase"/>
    <property type="match status" value="1"/>
</dbReference>
<evidence type="ECO:0000256" key="1">
    <source>
        <dbReference type="ARBA" id="ARBA00005165"/>
    </source>
</evidence>
<dbReference type="UniPathway" id="UPA00060">
    <property type="reaction ID" value="UER00141"/>
</dbReference>
<comment type="cofactor">
    <cofactor evidence="9">
        <name>Mg(2+)</name>
        <dbReference type="ChEBI" id="CHEBI:18420"/>
    </cofactor>
    <text evidence="9">Binds 1 Mg(2+) ion per subunit.</text>
</comment>
<evidence type="ECO:0000313" key="14">
    <source>
        <dbReference type="Proteomes" id="UP000265862"/>
    </source>
</evidence>
<dbReference type="RefSeq" id="WP_118897754.1">
    <property type="nucleotide sequence ID" value="NZ_QOCV01000004.1"/>
</dbReference>
<dbReference type="InterPro" id="IPR013785">
    <property type="entry name" value="Aldolase_TIM"/>
</dbReference>
<comment type="function">
    <text evidence="9">Condenses 4-methyl-5-(beta-hydroxyethyl)thiazole monophosphate (THZ-P) and 2-methyl-4-amino-5-hydroxymethyl pyrimidine pyrophosphate (HMP-PP) to form thiamine monophosphate (TMP).</text>
</comment>
<dbReference type="InterPro" id="IPR022998">
    <property type="entry name" value="ThiamineP_synth_TenI"/>
</dbReference>
<comment type="catalytic activity">
    <reaction evidence="6 9 10">
        <text>4-methyl-5-(2-phosphooxyethyl)-thiazole + 4-amino-2-methyl-5-(diphosphooxymethyl)pyrimidine + H(+) = thiamine phosphate + diphosphate</text>
        <dbReference type="Rhea" id="RHEA:22328"/>
        <dbReference type="ChEBI" id="CHEBI:15378"/>
        <dbReference type="ChEBI" id="CHEBI:33019"/>
        <dbReference type="ChEBI" id="CHEBI:37575"/>
        <dbReference type="ChEBI" id="CHEBI:57841"/>
        <dbReference type="ChEBI" id="CHEBI:58296"/>
        <dbReference type="EC" id="2.5.1.3"/>
    </reaction>
</comment>
<dbReference type="EC" id="2.5.1.3" evidence="9"/>
<comment type="pathway">
    <text evidence="1 9 11">Cofactor biosynthesis; thiamine diphosphate biosynthesis; thiamine phosphate from 4-amino-2-methyl-5-diphosphomethylpyrimidine and 4-methyl-5-(2-phosphoethyl)-thiazole: step 1/1.</text>
</comment>
<dbReference type="NCBIfam" id="TIGR00693">
    <property type="entry name" value="thiE"/>
    <property type="match status" value="1"/>
</dbReference>
<keyword evidence="5 9" id="KW-0784">Thiamine biosynthesis</keyword>
<name>A0A396T6Z7_9LACO</name>
<dbReference type="Proteomes" id="UP000265862">
    <property type="component" value="Unassembled WGS sequence"/>
</dbReference>
<dbReference type="HAMAP" id="MF_00097">
    <property type="entry name" value="TMP_synthase"/>
    <property type="match status" value="1"/>
</dbReference>
<accession>A0A396T6Z7</accession>
<evidence type="ECO:0000259" key="12">
    <source>
        <dbReference type="Pfam" id="PF02581"/>
    </source>
</evidence>
<organism evidence="13 14">
    <name type="scientific">Lactobacillus bombicola</name>
    <dbReference type="NCBI Taxonomy" id="1505723"/>
    <lineage>
        <taxon>Bacteria</taxon>
        <taxon>Bacillati</taxon>
        <taxon>Bacillota</taxon>
        <taxon>Bacilli</taxon>
        <taxon>Lactobacillales</taxon>
        <taxon>Lactobacillaceae</taxon>
        <taxon>Lactobacillus</taxon>
    </lineage>
</organism>
<keyword evidence="3 9" id="KW-0479">Metal-binding</keyword>
<dbReference type="FunFam" id="3.20.20.70:FF:000096">
    <property type="entry name" value="Thiamine-phosphate synthase"/>
    <property type="match status" value="1"/>
</dbReference>
<dbReference type="GO" id="GO:0004789">
    <property type="term" value="F:thiamine-phosphate diphosphorylase activity"/>
    <property type="evidence" value="ECO:0007669"/>
    <property type="project" value="UniProtKB-UniRule"/>
</dbReference>
<evidence type="ECO:0000256" key="11">
    <source>
        <dbReference type="RuleBase" id="RU004253"/>
    </source>
</evidence>
<evidence type="ECO:0000256" key="5">
    <source>
        <dbReference type="ARBA" id="ARBA00022977"/>
    </source>
</evidence>
<dbReference type="GO" id="GO:0009228">
    <property type="term" value="P:thiamine biosynthetic process"/>
    <property type="evidence" value="ECO:0007669"/>
    <property type="project" value="UniProtKB-KW"/>
</dbReference>
<evidence type="ECO:0000256" key="7">
    <source>
        <dbReference type="ARBA" id="ARBA00047851"/>
    </source>
</evidence>
<dbReference type="PANTHER" id="PTHR20857">
    <property type="entry name" value="THIAMINE-PHOSPHATE PYROPHOSPHORYLASE"/>
    <property type="match status" value="1"/>
</dbReference>
<dbReference type="GO" id="GO:0009229">
    <property type="term" value="P:thiamine diphosphate biosynthetic process"/>
    <property type="evidence" value="ECO:0007669"/>
    <property type="project" value="UniProtKB-UniRule"/>
</dbReference>
<dbReference type="GO" id="GO:0000287">
    <property type="term" value="F:magnesium ion binding"/>
    <property type="evidence" value="ECO:0007669"/>
    <property type="project" value="UniProtKB-UniRule"/>
</dbReference>
<evidence type="ECO:0000256" key="6">
    <source>
        <dbReference type="ARBA" id="ARBA00047334"/>
    </source>
</evidence>
<evidence type="ECO:0000256" key="3">
    <source>
        <dbReference type="ARBA" id="ARBA00022723"/>
    </source>
</evidence>
<feature type="binding site" evidence="9">
    <location>
        <begin position="196"/>
        <end position="197"/>
    </location>
    <ligand>
        <name>2-[(2R,5Z)-2-carboxy-4-methylthiazol-5(2H)-ylidene]ethyl phosphate</name>
        <dbReference type="ChEBI" id="CHEBI:62899"/>
    </ligand>
</feature>
<evidence type="ECO:0000256" key="10">
    <source>
        <dbReference type="RuleBase" id="RU003826"/>
    </source>
</evidence>
<dbReference type="EMBL" id="QOCV01000004">
    <property type="protein sequence ID" value="RHW55023.1"/>
    <property type="molecule type" value="Genomic_DNA"/>
</dbReference>
<evidence type="ECO:0000313" key="13">
    <source>
        <dbReference type="EMBL" id="RHW55023.1"/>
    </source>
</evidence>
<feature type="binding site" evidence="9">
    <location>
        <position position="79"/>
    </location>
    <ligand>
        <name>4-amino-2-methyl-5-(diphosphooxymethyl)pyrimidine</name>
        <dbReference type="ChEBI" id="CHEBI:57841"/>
    </ligand>
</feature>
<comment type="catalytic activity">
    <reaction evidence="8 9 10">
        <text>2-[(2R,5Z)-2-carboxy-4-methylthiazol-5(2H)-ylidene]ethyl phosphate + 4-amino-2-methyl-5-(diphosphooxymethyl)pyrimidine + 2 H(+) = thiamine phosphate + CO2 + diphosphate</text>
        <dbReference type="Rhea" id="RHEA:47844"/>
        <dbReference type="ChEBI" id="CHEBI:15378"/>
        <dbReference type="ChEBI" id="CHEBI:16526"/>
        <dbReference type="ChEBI" id="CHEBI:33019"/>
        <dbReference type="ChEBI" id="CHEBI:37575"/>
        <dbReference type="ChEBI" id="CHEBI:57841"/>
        <dbReference type="ChEBI" id="CHEBI:62899"/>
        <dbReference type="EC" id="2.5.1.3"/>
    </reaction>
</comment>
<feature type="binding site" evidence="9">
    <location>
        <position position="99"/>
    </location>
    <ligand>
        <name>Mg(2+)</name>
        <dbReference type="ChEBI" id="CHEBI:18420"/>
    </ligand>
</feature>
<feature type="domain" description="Thiamine phosphate synthase/TenI" evidence="12">
    <location>
        <begin position="13"/>
        <end position="199"/>
    </location>
</feature>
<feature type="binding site" evidence="9">
    <location>
        <begin position="43"/>
        <end position="47"/>
    </location>
    <ligand>
        <name>4-amino-2-methyl-5-(diphosphooxymethyl)pyrimidine</name>
        <dbReference type="ChEBI" id="CHEBI:57841"/>
    </ligand>
</feature>
<evidence type="ECO:0000256" key="2">
    <source>
        <dbReference type="ARBA" id="ARBA00022679"/>
    </source>
</evidence>
<comment type="catalytic activity">
    <reaction evidence="7 9 10">
        <text>2-(2-carboxy-4-methylthiazol-5-yl)ethyl phosphate + 4-amino-2-methyl-5-(diphosphooxymethyl)pyrimidine + 2 H(+) = thiamine phosphate + CO2 + diphosphate</text>
        <dbReference type="Rhea" id="RHEA:47848"/>
        <dbReference type="ChEBI" id="CHEBI:15378"/>
        <dbReference type="ChEBI" id="CHEBI:16526"/>
        <dbReference type="ChEBI" id="CHEBI:33019"/>
        <dbReference type="ChEBI" id="CHEBI:37575"/>
        <dbReference type="ChEBI" id="CHEBI:57841"/>
        <dbReference type="ChEBI" id="CHEBI:62890"/>
        <dbReference type="EC" id="2.5.1.3"/>
    </reaction>
</comment>
<dbReference type="Gene3D" id="3.20.20.70">
    <property type="entry name" value="Aldolase class I"/>
    <property type="match status" value="1"/>
</dbReference>
<dbReference type="PANTHER" id="PTHR20857:SF15">
    <property type="entry name" value="THIAMINE-PHOSPHATE SYNTHASE"/>
    <property type="match status" value="1"/>
</dbReference>
<sequence>MMQKFNPTQLTAYFVCGTQDLPANKSLPELVEEALKAGITAYQFRDKGPKSTLKQSDRLSMAEELHQLCQKYDVPFFIDDDVALAKKVHAEGIHVGQDDEDIAQVINEVAGQMIVGYSCSTMTEIAKGDLIAGIDYYGSGPIFTTQSKDDADPEIGLTGLAKLVKRTSRPIVAIGGIKVTDLPAIAQTNVAGAAVISMISQSKDIKKTVAAMLTTNWQRQ</sequence>
<evidence type="ECO:0000256" key="4">
    <source>
        <dbReference type="ARBA" id="ARBA00022842"/>
    </source>
</evidence>
<feature type="binding site" evidence="9">
    <location>
        <begin position="145"/>
        <end position="147"/>
    </location>
    <ligand>
        <name>2-[(2R,5Z)-2-carboxy-4-methylthiazol-5(2H)-ylidene]ethyl phosphate</name>
        <dbReference type="ChEBI" id="CHEBI:62899"/>
    </ligand>
</feature>
<dbReference type="InterPro" id="IPR036206">
    <property type="entry name" value="ThiamineP_synth_sf"/>
</dbReference>
<feature type="binding site" evidence="9">
    <location>
        <position position="118"/>
    </location>
    <ligand>
        <name>4-amino-2-methyl-5-(diphosphooxymethyl)pyrimidine</name>
        <dbReference type="ChEBI" id="CHEBI:57841"/>
    </ligand>
</feature>
<reference evidence="13 14" key="1">
    <citation type="submission" date="2018-07" db="EMBL/GenBank/DDBJ databases">
        <title>Genome sequences of six Lactobacillus spp. isolated from bumble bee guts.</title>
        <authorList>
            <person name="Motta E.V.S."/>
            <person name="Moran N.A."/>
        </authorList>
    </citation>
    <scope>NUCLEOTIDE SEQUENCE [LARGE SCALE GENOMIC DNA]</scope>
    <source>
        <strain evidence="13 14">OCC3</strain>
    </source>
</reference>
<dbReference type="CDD" id="cd00564">
    <property type="entry name" value="TMP_TenI"/>
    <property type="match status" value="1"/>
</dbReference>
<dbReference type="GO" id="GO:0005737">
    <property type="term" value="C:cytoplasm"/>
    <property type="evidence" value="ECO:0007669"/>
    <property type="project" value="TreeGrafter"/>
</dbReference>
<comment type="caution">
    <text evidence="13">The sequence shown here is derived from an EMBL/GenBank/DDBJ whole genome shotgun (WGS) entry which is preliminary data.</text>
</comment>